<dbReference type="AlphaFoldDB" id="A0A915DET6"/>
<name>A0A915DET6_9BILA</name>
<proteinExistence type="predicted"/>
<feature type="compositionally biased region" description="Basic and acidic residues" evidence="1">
    <location>
        <begin position="1"/>
        <end position="11"/>
    </location>
</feature>
<protein>
    <submittedName>
        <fullName evidence="3">Uncharacterized protein</fullName>
    </submittedName>
</protein>
<keyword evidence="2" id="KW-1185">Reference proteome</keyword>
<reference evidence="3" key="1">
    <citation type="submission" date="2022-11" db="UniProtKB">
        <authorList>
            <consortium name="WormBaseParasite"/>
        </authorList>
    </citation>
    <scope>IDENTIFICATION</scope>
</reference>
<organism evidence="2 3">
    <name type="scientific">Ditylenchus dipsaci</name>
    <dbReference type="NCBI Taxonomy" id="166011"/>
    <lineage>
        <taxon>Eukaryota</taxon>
        <taxon>Metazoa</taxon>
        <taxon>Ecdysozoa</taxon>
        <taxon>Nematoda</taxon>
        <taxon>Chromadorea</taxon>
        <taxon>Rhabditida</taxon>
        <taxon>Tylenchina</taxon>
        <taxon>Tylenchomorpha</taxon>
        <taxon>Sphaerularioidea</taxon>
        <taxon>Anguinidae</taxon>
        <taxon>Anguininae</taxon>
        <taxon>Ditylenchus</taxon>
    </lineage>
</organism>
<feature type="region of interest" description="Disordered" evidence="1">
    <location>
        <begin position="1"/>
        <end position="33"/>
    </location>
</feature>
<dbReference type="Proteomes" id="UP000887574">
    <property type="component" value="Unplaced"/>
</dbReference>
<evidence type="ECO:0000256" key="1">
    <source>
        <dbReference type="SAM" id="MobiDB-lite"/>
    </source>
</evidence>
<sequence>MRPVELRESIAKLHGHSSSGHSSFQIDDEPALEDEDDAVDELVLAWSRLQDLGEINDEAVMDDYMHIDDQVITDCAQTLKEIVDEIADKDSQLADSKSIDVEEEDIDLLEPPITSLEAFRGMK</sequence>
<evidence type="ECO:0000313" key="2">
    <source>
        <dbReference type="Proteomes" id="UP000887574"/>
    </source>
</evidence>
<evidence type="ECO:0000313" key="3">
    <source>
        <dbReference type="WBParaSite" id="jg19115"/>
    </source>
</evidence>
<accession>A0A915DET6</accession>
<dbReference type="WBParaSite" id="jg19115">
    <property type="protein sequence ID" value="jg19115"/>
    <property type="gene ID" value="jg19115"/>
</dbReference>